<name>A0A2G8K0Y5_STIJA</name>
<keyword evidence="3" id="KW-0862">Zinc</keyword>
<dbReference type="InterPro" id="IPR006612">
    <property type="entry name" value="THAP_Znf"/>
</dbReference>
<reference evidence="7 8" key="1">
    <citation type="journal article" date="2017" name="PLoS Biol.">
        <title>The sea cucumber genome provides insights into morphological evolution and visceral regeneration.</title>
        <authorList>
            <person name="Zhang X."/>
            <person name="Sun L."/>
            <person name="Yuan J."/>
            <person name="Sun Y."/>
            <person name="Gao Y."/>
            <person name="Zhang L."/>
            <person name="Li S."/>
            <person name="Dai H."/>
            <person name="Hamel J.F."/>
            <person name="Liu C."/>
            <person name="Yu Y."/>
            <person name="Liu S."/>
            <person name="Lin W."/>
            <person name="Guo K."/>
            <person name="Jin S."/>
            <person name="Xu P."/>
            <person name="Storey K.B."/>
            <person name="Huan P."/>
            <person name="Zhang T."/>
            <person name="Zhou Y."/>
            <person name="Zhang J."/>
            <person name="Lin C."/>
            <person name="Li X."/>
            <person name="Xing L."/>
            <person name="Huo D."/>
            <person name="Sun M."/>
            <person name="Wang L."/>
            <person name="Mercier A."/>
            <person name="Li F."/>
            <person name="Yang H."/>
            <person name="Xiang J."/>
        </authorList>
    </citation>
    <scope>NUCLEOTIDE SEQUENCE [LARGE SCALE GENOMIC DNA]</scope>
    <source>
        <strain evidence="7">Shaxun</strain>
        <tissue evidence="7">Muscle</tissue>
    </source>
</reference>
<evidence type="ECO:0000313" key="8">
    <source>
        <dbReference type="Proteomes" id="UP000230750"/>
    </source>
</evidence>
<dbReference type="OrthoDB" id="7331812at2759"/>
<evidence type="ECO:0000256" key="3">
    <source>
        <dbReference type="ARBA" id="ARBA00022833"/>
    </source>
</evidence>
<dbReference type="PROSITE" id="PS50950">
    <property type="entry name" value="ZF_THAP"/>
    <property type="match status" value="1"/>
</dbReference>
<proteinExistence type="predicted"/>
<dbReference type="GO" id="GO:0008270">
    <property type="term" value="F:zinc ion binding"/>
    <property type="evidence" value="ECO:0007669"/>
    <property type="project" value="UniProtKB-KW"/>
</dbReference>
<dbReference type="SUPFAM" id="SSF57716">
    <property type="entry name" value="Glucocorticoid receptor-like (DNA-binding domain)"/>
    <property type="match status" value="1"/>
</dbReference>
<dbReference type="Gene3D" id="6.20.210.20">
    <property type="entry name" value="THAP domain"/>
    <property type="match status" value="1"/>
</dbReference>
<dbReference type="Pfam" id="PF05485">
    <property type="entry name" value="THAP"/>
    <property type="match status" value="1"/>
</dbReference>
<evidence type="ECO:0000256" key="2">
    <source>
        <dbReference type="ARBA" id="ARBA00022771"/>
    </source>
</evidence>
<comment type="caution">
    <text evidence="7">The sequence shown here is derived from an EMBL/GenBank/DDBJ whole genome shotgun (WGS) entry which is preliminary data.</text>
</comment>
<dbReference type="EMBL" id="MRZV01000999">
    <property type="protein sequence ID" value="PIK41654.1"/>
    <property type="molecule type" value="Genomic_DNA"/>
</dbReference>
<accession>A0A2G8K0Y5</accession>
<evidence type="ECO:0000259" key="6">
    <source>
        <dbReference type="PROSITE" id="PS50950"/>
    </source>
</evidence>
<keyword evidence="1" id="KW-0479">Metal-binding</keyword>
<organism evidence="7 8">
    <name type="scientific">Stichopus japonicus</name>
    <name type="common">Sea cucumber</name>
    <dbReference type="NCBI Taxonomy" id="307972"/>
    <lineage>
        <taxon>Eukaryota</taxon>
        <taxon>Metazoa</taxon>
        <taxon>Echinodermata</taxon>
        <taxon>Eleutherozoa</taxon>
        <taxon>Echinozoa</taxon>
        <taxon>Holothuroidea</taxon>
        <taxon>Aspidochirotacea</taxon>
        <taxon>Aspidochirotida</taxon>
        <taxon>Stichopodidae</taxon>
        <taxon>Apostichopus</taxon>
    </lineage>
</organism>
<keyword evidence="8" id="KW-1185">Reference proteome</keyword>
<feature type="domain" description="THAP-type" evidence="6">
    <location>
        <begin position="49"/>
        <end position="139"/>
    </location>
</feature>
<evidence type="ECO:0000256" key="5">
    <source>
        <dbReference type="PROSITE-ProRule" id="PRU00309"/>
    </source>
</evidence>
<sequence>MNTSANHIQDARRSCRHIYCTNNYTQWKPTEYAISLQLSSCLQSCKISYENAGPLWGCSNVITNAISPHRWPNDDKTRQLWTKFVQNTRSDFIRPSQHSSICSEHFTGADYDLSFLLKEEMGLTGQQRRVLPGKYPTLKTPKMRSRNRKPPMYLVAILWRKRDRALVVLCLFLRVLALGLH</sequence>
<gene>
    <name evidence="7" type="ORF">BSL78_21485</name>
</gene>
<protein>
    <submittedName>
        <fullName evidence="7">Putative THAP domain-containing protein 10-like</fullName>
    </submittedName>
</protein>
<evidence type="ECO:0000313" key="7">
    <source>
        <dbReference type="EMBL" id="PIK41654.1"/>
    </source>
</evidence>
<dbReference type="AlphaFoldDB" id="A0A2G8K0Y5"/>
<evidence type="ECO:0000256" key="4">
    <source>
        <dbReference type="ARBA" id="ARBA00023125"/>
    </source>
</evidence>
<keyword evidence="2 5" id="KW-0863">Zinc-finger</keyword>
<dbReference type="Proteomes" id="UP000230750">
    <property type="component" value="Unassembled WGS sequence"/>
</dbReference>
<keyword evidence="4 5" id="KW-0238">DNA-binding</keyword>
<dbReference type="GO" id="GO:0003677">
    <property type="term" value="F:DNA binding"/>
    <property type="evidence" value="ECO:0007669"/>
    <property type="project" value="UniProtKB-UniRule"/>
</dbReference>
<dbReference type="InterPro" id="IPR038441">
    <property type="entry name" value="THAP_Znf_sf"/>
</dbReference>
<evidence type="ECO:0000256" key="1">
    <source>
        <dbReference type="ARBA" id="ARBA00022723"/>
    </source>
</evidence>